<feature type="domain" description="N-acetyltransferase" evidence="3">
    <location>
        <begin position="140"/>
        <end position="281"/>
    </location>
</feature>
<reference evidence="5" key="1">
    <citation type="journal article" date="2019" name="Int. J. Syst. Evol. Microbiol.">
        <title>The Global Catalogue of Microorganisms (GCM) 10K type strain sequencing project: providing services to taxonomists for standard genome sequencing and annotation.</title>
        <authorList>
            <consortium name="The Broad Institute Genomics Platform"/>
            <consortium name="The Broad Institute Genome Sequencing Center for Infectious Disease"/>
            <person name="Wu L."/>
            <person name="Ma J."/>
        </authorList>
    </citation>
    <scope>NUCLEOTIDE SEQUENCE [LARGE SCALE GENOMIC DNA]</scope>
    <source>
        <strain evidence="5">YIM 94188</strain>
    </source>
</reference>
<dbReference type="Pfam" id="PF00583">
    <property type="entry name" value="Acetyltransf_1"/>
    <property type="match status" value="1"/>
</dbReference>
<dbReference type="Pfam" id="PF13312">
    <property type="entry name" value="DUF4081"/>
    <property type="match status" value="1"/>
</dbReference>
<sequence>MLTTRHGVRALASADLDAFLALANRDPVVNVFAIHRAHTTSLEPRWLGGEMWGRFEGGHLVAACHVAANLVPVEAGEDDALAFAERALARRRTASTIVGPQDPVRTFWGQVGPHWGNPRDVRWDQRHLAIDSSPLVRPDPQVRASCRDDMDTLYPACVAMYTEEVGVSPEDGGGADLYRARVTQLINRGWSFVRYDAGELVFKAEVACATADAAQIQGVWVPQHRRGSGLATAGMAAVVEQVRARISPTVSLYVNDWNHAARKAYERVGFVETARFATVMF</sequence>
<dbReference type="Gene3D" id="3.40.630.30">
    <property type="match status" value="1"/>
</dbReference>
<dbReference type="PANTHER" id="PTHR43877">
    <property type="entry name" value="AMINOALKYLPHOSPHONATE N-ACETYLTRANSFERASE-RELATED-RELATED"/>
    <property type="match status" value="1"/>
</dbReference>
<dbReference type="InterPro" id="IPR025289">
    <property type="entry name" value="DUF4081"/>
</dbReference>
<dbReference type="InterPro" id="IPR050832">
    <property type="entry name" value="Bact_Acetyltransf"/>
</dbReference>
<evidence type="ECO:0000313" key="5">
    <source>
        <dbReference type="Proteomes" id="UP001596072"/>
    </source>
</evidence>
<dbReference type="Proteomes" id="UP001596072">
    <property type="component" value="Unassembled WGS sequence"/>
</dbReference>
<protein>
    <submittedName>
        <fullName evidence="4">GNAT family N-acetyltransferase</fullName>
        <ecNumber evidence="4">2.3.1.-</ecNumber>
    </submittedName>
</protein>
<accession>A0ABW0ZBV3</accession>
<organism evidence="4 5">
    <name type="scientific">Nocardioides vastitatis</name>
    <dbReference type="NCBI Taxonomy" id="2568655"/>
    <lineage>
        <taxon>Bacteria</taxon>
        <taxon>Bacillati</taxon>
        <taxon>Actinomycetota</taxon>
        <taxon>Actinomycetes</taxon>
        <taxon>Propionibacteriales</taxon>
        <taxon>Nocardioidaceae</taxon>
        <taxon>Nocardioides</taxon>
    </lineage>
</organism>
<evidence type="ECO:0000256" key="2">
    <source>
        <dbReference type="ARBA" id="ARBA00023315"/>
    </source>
</evidence>
<gene>
    <name evidence="4" type="ORF">ACFPQB_05290</name>
</gene>
<dbReference type="InterPro" id="IPR016794">
    <property type="entry name" value="UCP21603_acetyltransf"/>
</dbReference>
<dbReference type="PROSITE" id="PS51186">
    <property type="entry name" value="GNAT"/>
    <property type="match status" value="1"/>
</dbReference>
<dbReference type="InterPro" id="IPR016181">
    <property type="entry name" value="Acyl_CoA_acyltransferase"/>
</dbReference>
<proteinExistence type="predicted"/>
<dbReference type="PANTHER" id="PTHR43877:SF2">
    <property type="entry name" value="AMINOALKYLPHOSPHONATE N-ACETYLTRANSFERASE-RELATED"/>
    <property type="match status" value="1"/>
</dbReference>
<evidence type="ECO:0000256" key="1">
    <source>
        <dbReference type="ARBA" id="ARBA00022679"/>
    </source>
</evidence>
<dbReference type="PIRSF" id="PIRSF021603">
    <property type="entry name" value="UCP21603_acetyltransf"/>
    <property type="match status" value="1"/>
</dbReference>
<dbReference type="EC" id="2.3.1.-" evidence="4"/>
<name>A0ABW0ZBV3_9ACTN</name>
<dbReference type="RefSeq" id="WP_136432230.1">
    <property type="nucleotide sequence ID" value="NZ_JBHSNS010000001.1"/>
</dbReference>
<dbReference type="EMBL" id="JBHSNS010000001">
    <property type="protein sequence ID" value="MFC5728321.1"/>
    <property type="molecule type" value="Genomic_DNA"/>
</dbReference>
<dbReference type="InterPro" id="IPR000182">
    <property type="entry name" value="GNAT_dom"/>
</dbReference>
<keyword evidence="2 4" id="KW-0012">Acyltransferase</keyword>
<keyword evidence="5" id="KW-1185">Reference proteome</keyword>
<dbReference type="SUPFAM" id="SSF55729">
    <property type="entry name" value="Acyl-CoA N-acyltransferases (Nat)"/>
    <property type="match status" value="1"/>
</dbReference>
<evidence type="ECO:0000259" key="3">
    <source>
        <dbReference type="PROSITE" id="PS51186"/>
    </source>
</evidence>
<dbReference type="GO" id="GO:0016746">
    <property type="term" value="F:acyltransferase activity"/>
    <property type="evidence" value="ECO:0007669"/>
    <property type="project" value="UniProtKB-KW"/>
</dbReference>
<evidence type="ECO:0000313" key="4">
    <source>
        <dbReference type="EMBL" id="MFC5728321.1"/>
    </source>
</evidence>
<comment type="caution">
    <text evidence="4">The sequence shown here is derived from an EMBL/GenBank/DDBJ whole genome shotgun (WGS) entry which is preliminary data.</text>
</comment>
<keyword evidence="1 4" id="KW-0808">Transferase</keyword>